<dbReference type="GO" id="GO:0032153">
    <property type="term" value="C:cell division site"/>
    <property type="evidence" value="ECO:0007669"/>
    <property type="project" value="UniProtKB-UniRule"/>
</dbReference>
<evidence type="ECO:0000256" key="6">
    <source>
        <dbReference type="SAM" id="MobiDB-lite"/>
    </source>
</evidence>
<evidence type="ECO:0000259" key="8">
    <source>
        <dbReference type="SMART" id="SM00865"/>
    </source>
</evidence>
<evidence type="ECO:0000259" key="7">
    <source>
        <dbReference type="SMART" id="SM00864"/>
    </source>
</evidence>
<dbReference type="NCBIfam" id="TIGR00065">
    <property type="entry name" value="ftsZ"/>
    <property type="match status" value="1"/>
</dbReference>
<dbReference type="AlphaFoldDB" id="A0A9D9E2N1"/>
<dbReference type="InterPro" id="IPR008280">
    <property type="entry name" value="Tub_FtsZ_C"/>
</dbReference>
<evidence type="ECO:0000256" key="2">
    <source>
        <dbReference type="ARBA" id="ARBA00022741"/>
    </source>
</evidence>
<feature type="binding site" evidence="4">
    <location>
        <begin position="30"/>
        <end position="34"/>
    </location>
    <ligand>
        <name>GTP</name>
        <dbReference type="ChEBI" id="CHEBI:37565"/>
    </ligand>
</feature>
<comment type="subcellular location">
    <subcellularLocation>
        <location evidence="4">Cytoplasm</location>
    </subcellularLocation>
    <text evidence="4">Assembles at midcell at the inner surface of the cytoplasmic membrane.</text>
</comment>
<protein>
    <recommendedName>
        <fullName evidence="4 5">Cell division protein FtsZ</fullName>
    </recommendedName>
</protein>
<reference evidence="9" key="1">
    <citation type="submission" date="2020-10" db="EMBL/GenBank/DDBJ databases">
        <authorList>
            <person name="Gilroy R."/>
        </authorList>
    </citation>
    <scope>NUCLEOTIDE SEQUENCE</scope>
    <source>
        <strain evidence="9">G3-4614</strain>
    </source>
</reference>
<dbReference type="Pfam" id="PF12327">
    <property type="entry name" value="FtsZ_C"/>
    <property type="match status" value="1"/>
</dbReference>
<dbReference type="SUPFAM" id="SSF52490">
    <property type="entry name" value="Tubulin nucleotide-binding domain-like"/>
    <property type="match status" value="1"/>
</dbReference>
<feature type="compositionally biased region" description="Basic and acidic residues" evidence="6">
    <location>
        <begin position="406"/>
        <end position="439"/>
    </location>
</feature>
<feature type="binding site" evidence="4">
    <location>
        <position position="149"/>
    </location>
    <ligand>
        <name>GTP</name>
        <dbReference type="ChEBI" id="CHEBI:37565"/>
    </ligand>
</feature>
<organism evidence="9 10">
    <name type="scientific">Candidatus Caccoplasma merdipullorum</name>
    <dbReference type="NCBI Taxonomy" id="2840718"/>
    <lineage>
        <taxon>Bacteria</taxon>
        <taxon>Pseudomonadati</taxon>
        <taxon>Bacteroidota</taxon>
        <taxon>Bacteroidia</taxon>
        <taxon>Bacteroidales</taxon>
        <taxon>Bacteroidaceae</taxon>
        <taxon>Bacteroidaceae incertae sedis</taxon>
        <taxon>Candidatus Caccoplasma</taxon>
    </lineage>
</organism>
<accession>A0A9D9E2N1</accession>
<dbReference type="Proteomes" id="UP000823636">
    <property type="component" value="Unassembled WGS sequence"/>
</dbReference>
<dbReference type="SUPFAM" id="SSF55307">
    <property type="entry name" value="Tubulin C-terminal domain-like"/>
    <property type="match status" value="1"/>
</dbReference>
<dbReference type="InterPro" id="IPR045061">
    <property type="entry name" value="FtsZ/CetZ"/>
</dbReference>
<dbReference type="InterPro" id="IPR024757">
    <property type="entry name" value="FtsZ_C"/>
</dbReference>
<dbReference type="PRINTS" id="PR00423">
    <property type="entry name" value="CELLDVISFTSZ"/>
</dbReference>
<feature type="region of interest" description="Disordered" evidence="6">
    <location>
        <begin position="399"/>
        <end position="445"/>
    </location>
</feature>
<dbReference type="GO" id="GO:0005737">
    <property type="term" value="C:cytoplasm"/>
    <property type="evidence" value="ECO:0007669"/>
    <property type="project" value="UniProtKB-SubCell"/>
</dbReference>
<dbReference type="Pfam" id="PF00091">
    <property type="entry name" value="Tubulin"/>
    <property type="match status" value="1"/>
</dbReference>
<keyword evidence="2 4" id="KW-0547">Nucleotide-binding</keyword>
<dbReference type="PANTHER" id="PTHR30314:SF3">
    <property type="entry name" value="MITOCHONDRIAL DIVISION PROTEIN FSZA"/>
    <property type="match status" value="1"/>
</dbReference>
<feature type="binding site" evidence="4">
    <location>
        <position position="192"/>
    </location>
    <ligand>
        <name>GTP</name>
        <dbReference type="ChEBI" id="CHEBI:37565"/>
    </ligand>
</feature>
<feature type="domain" description="Tubulin/FtsZ GTPase" evidence="7">
    <location>
        <begin position="22"/>
        <end position="210"/>
    </location>
</feature>
<comment type="function">
    <text evidence="4">Essential cell division protein that forms a contractile ring structure (Z ring) at the future cell division site. The regulation of the ring assembly controls the timing and the location of cell division. One of the functions of the FtsZ ring is to recruit other cell division proteins to the septum to produce a new cell wall between the dividing cells. Binds GTP and shows GTPase activity.</text>
</comment>
<evidence type="ECO:0000256" key="1">
    <source>
        <dbReference type="ARBA" id="ARBA00009690"/>
    </source>
</evidence>
<keyword evidence="4" id="KW-0131">Cell cycle</keyword>
<proteinExistence type="inferred from homology"/>
<dbReference type="InterPro" id="IPR000158">
    <property type="entry name" value="Cell_div_FtsZ"/>
</dbReference>
<feature type="domain" description="Tubulin/FtsZ 2-layer sandwich" evidence="8">
    <location>
        <begin position="212"/>
        <end position="333"/>
    </location>
</feature>
<comment type="caution">
    <text evidence="9">The sequence shown here is derived from an EMBL/GenBank/DDBJ whole genome shotgun (WGS) entry which is preliminary data.</text>
</comment>
<dbReference type="CDD" id="cd02201">
    <property type="entry name" value="FtsZ_type1"/>
    <property type="match status" value="1"/>
</dbReference>
<sequence length="445" mass="48914">MSDNELKGPDPFYDKDTPKGPIIKVIGVGGGGGNAVTHMFRTGIKNVSFVLCNTDRQAMLRSEIADKVQIGPGLGAGGRPEEGKRIAEENLDKLNALFEDDTQMVFVTAGMGGGTGTGAAPVVARVAREHDLLTIGIVTIPFLFEKKSKIMQAWKGVEEMRKNVDALLIINNERLSEIYPDLNFVNAFEKADDTLTNAARSVAELITEEGKINLDFADVRNTLKNGGVAIMSTGYGEGEKRILKAFENALQSPLLKEGDVNNAKRILFNIYLSTEGDNPVSMAETREINTFMERFGNDVEVIWGCTVDNSLGDKVKVTLLATGFNVDSEMQIPMGQEAASRVQPARMHEQDIISEVYGSNAEDRMFLDNARASYVVFTLEEMEDDAFIDKVMRTPTYKRPANFKQQLRDIEGKENKQSDGKKNDSGKGKKEDKGGDDASAKQIFF</sequence>
<dbReference type="InterPro" id="IPR018316">
    <property type="entry name" value="Tubulin/FtsZ_2-layer-sand-dom"/>
</dbReference>
<dbReference type="GO" id="GO:0043093">
    <property type="term" value="P:FtsZ-dependent cytokinesis"/>
    <property type="evidence" value="ECO:0007669"/>
    <property type="project" value="UniProtKB-UniRule"/>
</dbReference>
<dbReference type="Gene3D" id="3.40.50.1440">
    <property type="entry name" value="Tubulin/FtsZ, GTPase domain"/>
    <property type="match status" value="1"/>
</dbReference>
<dbReference type="GO" id="GO:0005525">
    <property type="term" value="F:GTP binding"/>
    <property type="evidence" value="ECO:0007669"/>
    <property type="project" value="UniProtKB-UniRule"/>
</dbReference>
<dbReference type="GO" id="GO:0051258">
    <property type="term" value="P:protein polymerization"/>
    <property type="evidence" value="ECO:0007669"/>
    <property type="project" value="UniProtKB-UniRule"/>
</dbReference>
<evidence type="ECO:0000313" key="9">
    <source>
        <dbReference type="EMBL" id="MBO8437385.1"/>
    </source>
</evidence>
<keyword evidence="3 4" id="KW-0342">GTP-binding</keyword>
<comment type="similarity">
    <text evidence="1 4">Belongs to the FtsZ family.</text>
</comment>
<feature type="binding site" evidence="4">
    <location>
        <position position="145"/>
    </location>
    <ligand>
        <name>GTP</name>
        <dbReference type="ChEBI" id="CHEBI:37565"/>
    </ligand>
</feature>
<dbReference type="InterPro" id="IPR003008">
    <property type="entry name" value="Tubulin_FtsZ_GTPase"/>
</dbReference>
<dbReference type="SMART" id="SM00864">
    <property type="entry name" value="Tubulin"/>
    <property type="match status" value="1"/>
</dbReference>
<dbReference type="GO" id="GO:0000917">
    <property type="term" value="P:division septum assembly"/>
    <property type="evidence" value="ECO:0007669"/>
    <property type="project" value="UniProtKB-KW"/>
</dbReference>
<comment type="subunit">
    <text evidence="4">Homodimer. Polymerizes to form a dynamic ring structure in a strictly GTP-dependent manner. Interacts directly with several other division proteins.</text>
</comment>
<keyword evidence="4" id="KW-0717">Septation</keyword>
<keyword evidence="4" id="KW-0963">Cytoplasm</keyword>
<dbReference type="InterPro" id="IPR036525">
    <property type="entry name" value="Tubulin/FtsZ_GTPase_sf"/>
</dbReference>
<keyword evidence="4 9" id="KW-0132">Cell division</keyword>
<gene>
    <name evidence="4 9" type="primary">ftsZ</name>
    <name evidence="9" type="ORF">IAC54_00600</name>
</gene>
<feature type="binding site" evidence="4">
    <location>
        <begin position="114"/>
        <end position="116"/>
    </location>
    <ligand>
        <name>GTP</name>
        <dbReference type="ChEBI" id="CHEBI:37565"/>
    </ligand>
</feature>
<dbReference type="SMART" id="SM00865">
    <property type="entry name" value="Tubulin_C"/>
    <property type="match status" value="1"/>
</dbReference>
<dbReference type="GO" id="GO:0003924">
    <property type="term" value="F:GTPase activity"/>
    <property type="evidence" value="ECO:0007669"/>
    <property type="project" value="UniProtKB-UniRule"/>
</dbReference>
<evidence type="ECO:0000256" key="4">
    <source>
        <dbReference type="HAMAP-Rule" id="MF_00909"/>
    </source>
</evidence>
<evidence type="ECO:0000256" key="5">
    <source>
        <dbReference type="NCBIfam" id="TIGR00065"/>
    </source>
</evidence>
<evidence type="ECO:0000313" key="10">
    <source>
        <dbReference type="Proteomes" id="UP000823636"/>
    </source>
</evidence>
<dbReference type="EMBL" id="JADIMW010000005">
    <property type="protein sequence ID" value="MBO8437385.1"/>
    <property type="molecule type" value="Genomic_DNA"/>
</dbReference>
<reference evidence="9" key="2">
    <citation type="journal article" date="2021" name="PeerJ">
        <title>Extensive microbial diversity within the chicken gut microbiome revealed by metagenomics and culture.</title>
        <authorList>
            <person name="Gilroy R."/>
            <person name="Ravi A."/>
            <person name="Getino M."/>
            <person name="Pursley I."/>
            <person name="Horton D.L."/>
            <person name="Alikhan N.F."/>
            <person name="Baker D."/>
            <person name="Gharbi K."/>
            <person name="Hall N."/>
            <person name="Watson M."/>
            <person name="Adriaenssens E.M."/>
            <person name="Foster-Nyarko E."/>
            <person name="Jarju S."/>
            <person name="Secka A."/>
            <person name="Antonio M."/>
            <person name="Oren A."/>
            <person name="Chaudhuri R.R."/>
            <person name="La Ragione R."/>
            <person name="Hildebrand F."/>
            <person name="Pallen M.J."/>
        </authorList>
    </citation>
    <scope>NUCLEOTIDE SEQUENCE</scope>
    <source>
        <strain evidence="9">G3-4614</strain>
    </source>
</reference>
<name>A0A9D9E2N1_9BACT</name>
<evidence type="ECO:0000256" key="3">
    <source>
        <dbReference type="ARBA" id="ARBA00023134"/>
    </source>
</evidence>
<dbReference type="PANTHER" id="PTHR30314">
    <property type="entry name" value="CELL DIVISION PROTEIN FTSZ-RELATED"/>
    <property type="match status" value="1"/>
</dbReference>
<dbReference type="HAMAP" id="MF_00909">
    <property type="entry name" value="FtsZ"/>
    <property type="match status" value="1"/>
</dbReference>